<evidence type="ECO:0000313" key="1">
    <source>
        <dbReference type="EMBL" id="AKJ08241.1"/>
    </source>
</evidence>
<accession>A0AAC8QJC7</accession>
<evidence type="ECO:0000313" key="4">
    <source>
        <dbReference type="Proteomes" id="UP000256345"/>
    </source>
</evidence>
<dbReference type="EMBL" id="QUMU01000026">
    <property type="protein sequence ID" value="REG15354.1"/>
    <property type="molecule type" value="Genomic_DNA"/>
</dbReference>
<dbReference type="InterPro" id="IPR021815">
    <property type="entry name" value="TsiV"/>
</dbReference>
<sequence length="301" mass="34318">MGRIPEIRLYAEHGALVARDGLSICFYMRRSHGELAQGVIRSLETYVRAVGPQALGWYVDLNGDWQELDTHSWAHLWRDLHERSGLIVELSDNPGGARQYQFEYYGRSLDSPLFVNDPDVVSAVSFWLPSEYLEKHGPVRVRELALELAAPLPFNSGHAGLAINALMQLQSVSAQLRPWSFRYPGLDMQSMVTLAEDIGTRVQGAHWLTFLGQPVLSELGGAAGLRSRLASADIRVQELEGERAVMTLGEWPEAGDSEKGQQLPLYRELARVLEPWLHHGRYRWHEFSEEDMRRWERRFLD</sequence>
<gene>
    <name evidence="1" type="ORF">AA314_09867</name>
    <name evidence="2" type="ORF">ATI61_12630</name>
</gene>
<name>A0AAC8QJC7_9BACT</name>
<reference evidence="1 3" key="1">
    <citation type="submission" date="2015-05" db="EMBL/GenBank/DDBJ databases">
        <title>Genome assembly of Archangium gephyra DSM 2261.</title>
        <authorList>
            <person name="Sharma G."/>
            <person name="Subramanian S."/>
        </authorList>
    </citation>
    <scope>NUCLEOTIDE SEQUENCE [LARGE SCALE GENOMIC DNA]</scope>
    <source>
        <strain evidence="1 3">DSM 2261</strain>
    </source>
</reference>
<dbReference type="Pfam" id="PF11876">
    <property type="entry name" value="TsiV"/>
    <property type="match status" value="1"/>
</dbReference>
<dbReference type="Proteomes" id="UP000256345">
    <property type="component" value="Unassembled WGS sequence"/>
</dbReference>
<evidence type="ECO:0000313" key="2">
    <source>
        <dbReference type="EMBL" id="REG15354.1"/>
    </source>
</evidence>
<evidence type="ECO:0000313" key="3">
    <source>
        <dbReference type="Proteomes" id="UP000035579"/>
    </source>
</evidence>
<dbReference type="EMBL" id="CP011509">
    <property type="protein sequence ID" value="AKJ08241.1"/>
    <property type="molecule type" value="Genomic_DNA"/>
</dbReference>
<proteinExistence type="predicted"/>
<reference evidence="2 4" key="2">
    <citation type="submission" date="2018-08" db="EMBL/GenBank/DDBJ databases">
        <title>Genomic Encyclopedia of Archaeal and Bacterial Type Strains, Phase II (KMG-II): from individual species to whole genera.</title>
        <authorList>
            <person name="Goeker M."/>
        </authorList>
    </citation>
    <scope>NUCLEOTIDE SEQUENCE [LARGE SCALE GENOMIC DNA]</scope>
    <source>
        <strain evidence="2 4">DSM 2261</strain>
    </source>
</reference>
<keyword evidence="4" id="KW-1185">Reference proteome</keyword>
<dbReference type="Proteomes" id="UP000035579">
    <property type="component" value="Chromosome"/>
</dbReference>
<dbReference type="AlphaFoldDB" id="A0AAC8QJC7"/>
<organism evidence="1 3">
    <name type="scientific">Archangium gephyra</name>
    <dbReference type="NCBI Taxonomy" id="48"/>
    <lineage>
        <taxon>Bacteria</taxon>
        <taxon>Pseudomonadati</taxon>
        <taxon>Myxococcota</taxon>
        <taxon>Myxococcia</taxon>
        <taxon>Myxococcales</taxon>
        <taxon>Cystobacterineae</taxon>
        <taxon>Archangiaceae</taxon>
        <taxon>Archangium</taxon>
    </lineage>
</organism>
<protein>
    <submittedName>
        <fullName evidence="2">Uncharacterized protein DUF3396</fullName>
    </submittedName>
</protein>
<dbReference type="KEGG" id="age:AA314_09867"/>